<keyword evidence="1" id="KW-0472">Membrane</keyword>
<name>A0A3B1BL97_9ZZZZ</name>
<gene>
    <name evidence="2" type="ORF">MNBD_NITROSPINAE01-1751</name>
</gene>
<keyword evidence="1" id="KW-0812">Transmembrane</keyword>
<dbReference type="AlphaFoldDB" id="A0A3B1BL97"/>
<dbReference type="InterPro" id="IPR032719">
    <property type="entry name" value="WbsX"/>
</dbReference>
<evidence type="ECO:0000256" key="1">
    <source>
        <dbReference type="SAM" id="Phobius"/>
    </source>
</evidence>
<sequence length="499" mass="56736">MSFCSRRNLNGAIRLAYVVSGFAVIGIVAILLFFSFWAKSPDLFNNGYSVGAIYYTWYPKNFKQGYLRARIKPAQTPVLGIYDSMDTSVAERHIAWASRYGIDFFSIGWWPWRDEQNRVIKDTFLKAKNIDDIKFSIFYETWSLNFDRKTGSTIFDDKSEEKMIADFVKIADLFFDHPSYLKIDGRPVVYLYLTRTLYGSYKQAFLKLRRELKTRGHDIFLIADEVFWGVVPSEGFGKPVPNPEKVHNNPYLTPEPQYERIKIFDAITSYNMYESGSKGFKGYGSKSSFFHEVGAKYKEYIKVANGMAAFVPGIIPGYNDRGVRSGENHFAIPRRYAPDLPEGSFFAEAFNQLAFPFMDPRLNMVMITSWNEWNEDTSIEPLANAEATSSDVSDDKFFTEGYLYEGYGTKYLEVIRDKVVAVAGRVTDVAGDGVADVAVCGWKKNKKVTCDKTDHAGYYTLSRLHIKTGVAEVGIDGRESRLTVTVDKEKSATGVDFKI</sequence>
<keyword evidence="1" id="KW-1133">Transmembrane helix</keyword>
<feature type="transmembrane region" description="Helical" evidence="1">
    <location>
        <begin position="12"/>
        <end position="37"/>
    </location>
</feature>
<dbReference type="Gene3D" id="3.20.20.80">
    <property type="entry name" value="Glycosidases"/>
    <property type="match status" value="1"/>
</dbReference>
<accession>A0A3B1BL97</accession>
<dbReference type="PANTHER" id="PTHR41244:SF1">
    <property type="entry name" value="GLYCOSYLTRANSFERASE"/>
    <property type="match status" value="1"/>
</dbReference>
<reference evidence="2" key="1">
    <citation type="submission" date="2018-06" db="EMBL/GenBank/DDBJ databases">
        <authorList>
            <person name="Zhirakovskaya E."/>
        </authorList>
    </citation>
    <scope>NUCLEOTIDE SEQUENCE</scope>
</reference>
<proteinExistence type="predicted"/>
<dbReference type="PANTHER" id="PTHR41244">
    <property type="entry name" value="RHAMNAN SYNTHESIS F"/>
    <property type="match status" value="1"/>
</dbReference>
<protein>
    <submittedName>
        <fullName evidence="2">Uncharacterized protein</fullName>
    </submittedName>
</protein>
<organism evidence="2">
    <name type="scientific">hydrothermal vent metagenome</name>
    <dbReference type="NCBI Taxonomy" id="652676"/>
    <lineage>
        <taxon>unclassified sequences</taxon>
        <taxon>metagenomes</taxon>
        <taxon>ecological metagenomes</taxon>
    </lineage>
</organism>
<dbReference type="EMBL" id="UOGC01000039">
    <property type="protein sequence ID" value="VAX16902.1"/>
    <property type="molecule type" value="Genomic_DNA"/>
</dbReference>
<evidence type="ECO:0000313" key="2">
    <source>
        <dbReference type="EMBL" id="VAX16902.1"/>
    </source>
</evidence>
<dbReference type="Pfam" id="PF14307">
    <property type="entry name" value="Glyco_tran_WbsX"/>
    <property type="match status" value="1"/>
</dbReference>